<evidence type="ECO:0000256" key="1">
    <source>
        <dbReference type="ARBA" id="ARBA00007355"/>
    </source>
</evidence>
<proteinExistence type="inferred from homology"/>
<comment type="similarity">
    <text evidence="1">Belongs to the complex I NDUFA12 subunit family.</text>
</comment>
<feature type="compositionally biased region" description="Basic and acidic residues" evidence="2">
    <location>
        <begin position="139"/>
        <end position="157"/>
    </location>
</feature>
<dbReference type="GO" id="GO:0005739">
    <property type="term" value="C:mitochondrion"/>
    <property type="evidence" value="ECO:0007669"/>
    <property type="project" value="TreeGrafter"/>
</dbReference>
<evidence type="ECO:0000313" key="3">
    <source>
        <dbReference type="EMBL" id="CDR42142.1"/>
    </source>
</evidence>
<dbReference type="Pfam" id="PF05071">
    <property type="entry name" value="NDUFA12"/>
    <property type="match status" value="1"/>
</dbReference>
<sequence>MDPLQGKITPLRRLWLQWKSLRKVPFRRQWFVGYDLEGNMYWEFKVESHGRLRRRVEYLDKKETLAEYSMKKVHPRWSSWLTFTRPDPPSLTELIADLQRQEVMKILAERADERWRNESVLTDNNRILHDKIIAARTITERGSKETSNKAETKEAQKLDPPQRFTQQASHESPIESATVESRR</sequence>
<dbReference type="InterPro" id="IPR052618">
    <property type="entry name" value="ComplexI_NDUFA12"/>
</dbReference>
<feature type="region of interest" description="Disordered" evidence="2">
    <location>
        <begin position="139"/>
        <end position="183"/>
    </location>
</feature>
<dbReference type="OrthoDB" id="10255576at2759"/>
<gene>
    <name evidence="3" type="ORF">CYFA0S_08e04082g</name>
</gene>
<dbReference type="PhylomeDB" id="A0A061B3A7"/>
<dbReference type="GO" id="GO:0032981">
    <property type="term" value="P:mitochondrial respiratory chain complex I assembly"/>
    <property type="evidence" value="ECO:0007669"/>
    <property type="project" value="TreeGrafter"/>
</dbReference>
<dbReference type="PANTHER" id="PTHR32470:SF2">
    <property type="entry name" value="NADH DEHYDROGENASE [UBIQUINONE] 1 ALPHA SUBCOMPLEX ASSEMBLY FACTOR 2"/>
    <property type="match status" value="1"/>
</dbReference>
<dbReference type="GO" id="GO:0045271">
    <property type="term" value="C:respiratory chain complex I"/>
    <property type="evidence" value="ECO:0007669"/>
    <property type="project" value="InterPro"/>
</dbReference>
<reference evidence="3" key="1">
    <citation type="journal article" date="2014" name="Genome Announc.">
        <title>Genome sequence of the yeast Cyberlindnera fabianii (Hansenula fabianii).</title>
        <authorList>
            <person name="Freel K.C."/>
            <person name="Sarilar V."/>
            <person name="Neuveglise C."/>
            <person name="Devillers H."/>
            <person name="Friedrich A."/>
            <person name="Schacherer J."/>
        </authorList>
    </citation>
    <scope>NUCLEOTIDE SEQUENCE</scope>
    <source>
        <strain evidence="3">YJS4271</strain>
    </source>
</reference>
<dbReference type="EMBL" id="LK052893">
    <property type="protein sequence ID" value="CDR42142.1"/>
    <property type="molecule type" value="Genomic_DNA"/>
</dbReference>
<protein>
    <submittedName>
        <fullName evidence="3">CYFA0S08e04082g1_1</fullName>
    </submittedName>
</protein>
<dbReference type="PANTHER" id="PTHR32470">
    <property type="entry name" value="ADH DEHYDROGENASE [UBIQUINONE] 1 ALPHA SUBCOMPLEX ASSEMBLY FACTOR 2"/>
    <property type="match status" value="1"/>
</dbReference>
<evidence type="ECO:0000256" key="2">
    <source>
        <dbReference type="SAM" id="MobiDB-lite"/>
    </source>
</evidence>
<organism evidence="3">
    <name type="scientific">Cyberlindnera fabianii</name>
    <name type="common">Yeast</name>
    <name type="synonym">Hansenula fabianii</name>
    <dbReference type="NCBI Taxonomy" id="36022"/>
    <lineage>
        <taxon>Eukaryota</taxon>
        <taxon>Fungi</taxon>
        <taxon>Dikarya</taxon>
        <taxon>Ascomycota</taxon>
        <taxon>Saccharomycotina</taxon>
        <taxon>Saccharomycetes</taxon>
        <taxon>Phaffomycetales</taxon>
        <taxon>Phaffomycetaceae</taxon>
        <taxon>Cyberlindnera</taxon>
    </lineage>
</organism>
<dbReference type="AlphaFoldDB" id="A0A061B3A7"/>
<accession>A0A061B3A7</accession>
<name>A0A061B3A7_CYBFA</name>
<dbReference type="InterPro" id="IPR007763">
    <property type="entry name" value="NDUFA12"/>
</dbReference>
<dbReference type="VEuPathDB" id="FungiDB:BON22_4194"/>